<feature type="region of interest" description="Disordered" evidence="1">
    <location>
        <begin position="121"/>
        <end position="196"/>
    </location>
</feature>
<reference evidence="2 3" key="1">
    <citation type="journal article" date="2011" name="PLoS Pathog.">
        <title>Genomic and proteomic analyses of the fungus Arthrobotrys oligospora provide insights into nematode-trap formation.</title>
        <authorList>
            <person name="Yang J."/>
            <person name="Wang L."/>
            <person name="Ji X."/>
            <person name="Feng Y."/>
            <person name="Li X."/>
            <person name="Zou C."/>
            <person name="Xu J."/>
            <person name="Ren Y."/>
            <person name="Mi Q."/>
            <person name="Wu J."/>
            <person name="Liu S."/>
            <person name="Liu Y."/>
            <person name="Huang X."/>
            <person name="Wang H."/>
            <person name="Niu X."/>
            <person name="Li J."/>
            <person name="Liang L."/>
            <person name="Luo Y."/>
            <person name="Ji K."/>
            <person name="Zhou W."/>
            <person name="Yu Z."/>
            <person name="Li G."/>
            <person name="Liu Y."/>
            <person name="Li L."/>
            <person name="Qiao M."/>
            <person name="Feng L."/>
            <person name="Zhang K.-Q."/>
        </authorList>
    </citation>
    <scope>NUCLEOTIDE SEQUENCE [LARGE SCALE GENOMIC DNA]</scope>
    <source>
        <strain evidence="3">ATCC 24927 / CBS 115.81 / DSM 1491</strain>
    </source>
</reference>
<dbReference type="InParanoid" id="G1XN62"/>
<evidence type="ECO:0000256" key="1">
    <source>
        <dbReference type="SAM" id="MobiDB-lite"/>
    </source>
</evidence>
<dbReference type="RefSeq" id="XP_011125924.1">
    <property type="nucleotide sequence ID" value="XM_011127622.1"/>
</dbReference>
<accession>G1XN62</accession>
<keyword evidence="3" id="KW-1185">Reference proteome</keyword>
<evidence type="ECO:0000313" key="2">
    <source>
        <dbReference type="EMBL" id="EGX45659.1"/>
    </source>
</evidence>
<dbReference type="EMBL" id="ADOT01000259">
    <property type="protein sequence ID" value="EGX45659.1"/>
    <property type="molecule type" value="Genomic_DNA"/>
</dbReference>
<dbReference type="OrthoDB" id="5352262at2759"/>
<protein>
    <submittedName>
        <fullName evidence="2">Uncharacterized protein</fullName>
    </submittedName>
</protein>
<dbReference type="Proteomes" id="UP000008784">
    <property type="component" value="Unassembled WGS sequence"/>
</dbReference>
<feature type="compositionally biased region" description="Polar residues" evidence="1">
    <location>
        <begin position="444"/>
        <end position="453"/>
    </location>
</feature>
<feature type="compositionally biased region" description="Basic and acidic residues" evidence="1">
    <location>
        <begin position="137"/>
        <end position="147"/>
    </location>
</feature>
<organism evidence="2 3">
    <name type="scientific">Arthrobotrys oligospora (strain ATCC 24927 / CBS 115.81 / DSM 1491)</name>
    <name type="common">Nematode-trapping fungus</name>
    <name type="synonym">Didymozoophaga oligospora</name>
    <dbReference type="NCBI Taxonomy" id="756982"/>
    <lineage>
        <taxon>Eukaryota</taxon>
        <taxon>Fungi</taxon>
        <taxon>Dikarya</taxon>
        <taxon>Ascomycota</taxon>
        <taxon>Pezizomycotina</taxon>
        <taxon>Orbiliomycetes</taxon>
        <taxon>Orbiliales</taxon>
        <taxon>Orbiliaceae</taxon>
        <taxon>Orbilia</taxon>
        <taxon>Orbilia oligospora</taxon>
    </lineage>
</organism>
<gene>
    <name evidence="2" type="ORF">AOL_s00169g265</name>
</gene>
<dbReference type="HOGENOM" id="CLU_476452_0_0_1"/>
<dbReference type="AlphaFoldDB" id="G1XN62"/>
<evidence type="ECO:0000313" key="3">
    <source>
        <dbReference type="Proteomes" id="UP000008784"/>
    </source>
</evidence>
<name>G1XN62_ARTOA</name>
<dbReference type="GeneID" id="22896829"/>
<dbReference type="STRING" id="756982.G1XN62"/>
<dbReference type="Gene3D" id="1.10.30.50">
    <property type="match status" value="1"/>
</dbReference>
<proteinExistence type="predicted"/>
<feature type="region of interest" description="Disordered" evidence="1">
    <location>
        <begin position="435"/>
        <end position="517"/>
    </location>
</feature>
<comment type="caution">
    <text evidence="2">The sequence shown here is derived from an EMBL/GenBank/DDBJ whole genome shotgun (WGS) entry which is preliminary data.</text>
</comment>
<dbReference type="eggNOG" id="ENOG502S8IX">
    <property type="taxonomic scope" value="Eukaryota"/>
</dbReference>
<sequence>MEIREGCHANEQQTSSLSNSLHGFCIPKTSMDTGIRFQIQGYSISILSPHEIGTLLPTSELATSKMDFQNDADETPRPNRRVQHRILGQQVSRLSFTSPSLIADASFASSSSITVNSLLNTDPLVINPGTPTGGTDFFRRSDIERSSTSEPVSRSPSPRKRRHPSSVSQYGSETVGKKSSRSNSRHSSASSRSVASDASTGVRRIEFPRGVKECAKRYYGSRCWLCEHPHRKLNIAHVVPKADIEFESHVSRGILPLTELHDINNAIPLCVACHDPFDAKPPGFIILPIDLEWFVEFERADFSDRQQLLREGKSRSRIAPTGQMYRAHLEREGKLAIFPSPGAKGVNRSVTQECHDEGGLYEVYMRTDHLTNHWEDGEILGLFLQGKAWHGSPTALILHAARVLGYPGRGQPWVSEEKLRLIFELIVLWGREPTSPQEKDESLESSASGGVPQQPNPGADDQSQQGEGEPPRGPPGFDDGFQGGSAGSETAVGTEREGSGYNEYKGHSTTPVDSKLGDRWQWGPLLTANDVQQRDICANEDHDSGIATWLKTQRVNLVFTEWRQQAIIAKAL</sequence>
<feature type="compositionally biased region" description="Low complexity" evidence="1">
    <location>
        <begin position="185"/>
        <end position="196"/>
    </location>
</feature>